<dbReference type="OrthoDB" id="9806708at2"/>
<sequence length="419" mass="44483">MEAAARRGAVIRLEDTPVAASHRRLAADTAPSDAAPTPRAADAPRERILHVFRAPVGGLFRHVVDVARLQAQAGHAVGLFCDASTGGARAEAALAELTPHLALGVTRVPMRRNPHPSDLAALAALSRLVGRAVPTVLHGHGSKGGLFARLAPVGPRARPVRAYTPHGGSFNYRPGTPLHRLYMRAEGLLTRRTDVFLFESDYIAGRYRAYVGPTDRLVRVVHNGIGAAEFAPIVASSDPFDLVYIGELREAKGVPVLFEALARLRREQGRRLTLLVVGSGPDEAALRARVAALGLARDVQFEPPQPIRAALSRATVMVVPSLAESLPYVILEAAAGAQPLVSTDVGGIPEIFGPAAPALVPPRDAAALAGAILRKIDQDPEERRGEAAALSAFVRCRFSMNRMAEDGLAGYAAARDRRG</sequence>
<reference evidence="5 6" key="1">
    <citation type="submission" date="2018-05" db="EMBL/GenBank/DDBJ databases">
        <title>Complete Genome Sequence of Methylobacterium sp. 17Sr1-28.</title>
        <authorList>
            <person name="Srinivasan S."/>
        </authorList>
    </citation>
    <scope>NUCLEOTIDE SEQUENCE [LARGE SCALE GENOMIC DNA]</scope>
    <source>
        <strain evidence="5 6">17Sr1-28</strain>
    </source>
</reference>
<dbReference type="Pfam" id="PF13439">
    <property type="entry name" value="Glyco_transf_4"/>
    <property type="match status" value="1"/>
</dbReference>
<dbReference type="AlphaFoldDB" id="A0A2U8WTT0"/>
<evidence type="ECO:0000313" key="6">
    <source>
        <dbReference type="Proteomes" id="UP000245444"/>
    </source>
</evidence>
<dbReference type="Gene3D" id="3.40.50.2000">
    <property type="entry name" value="Glycogen Phosphorylase B"/>
    <property type="match status" value="2"/>
</dbReference>
<feature type="region of interest" description="Disordered" evidence="3">
    <location>
        <begin position="22"/>
        <end position="42"/>
    </location>
</feature>
<dbReference type="InterPro" id="IPR028098">
    <property type="entry name" value="Glyco_trans_4-like_N"/>
</dbReference>
<dbReference type="Pfam" id="PF13692">
    <property type="entry name" value="Glyco_trans_1_4"/>
    <property type="match status" value="1"/>
</dbReference>
<dbReference type="EMBL" id="CP029553">
    <property type="protein sequence ID" value="AWN48622.1"/>
    <property type="molecule type" value="Genomic_DNA"/>
</dbReference>
<evidence type="ECO:0000313" key="5">
    <source>
        <dbReference type="EMBL" id="AWN48622.1"/>
    </source>
</evidence>
<dbReference type="CDD" id="cd03801">
    <property type="entry name" value="GT4_PimA-like"/>
    <property type="match status" value="1"/>
</dbReference>
<proteinExistence type="predicted"/>
<dbReference type="GO" id="GO:0016757">
    <property type="term" value="F:glycosyltransferase activity"/>
    <property type="evidence" value="ECO:0007669"/>
    <property type="project" value="UniProtKB-KW"/>
</dbReference>
<keyword evidence="2 5" id="KW-0808">Transferase</keyword>
<feature type="domain" description="Glycosyltransferase subfamily 4-like N-terminal" evidence="4">
    <location>
        <begin position="56"/>
        <end position="225"/>
    </location>
</feature>
<dbReference type="Proteomes" id="UP000245444">
    <property type="component" value="Chromosome"/>
</dbReference>
<accession>A0A2U8WTT0</accession>
<evidence type="ECO:0000256" key="1">
    <source>
        <dbReference type="ARBA" id="ARBA00022676"/>
    </source>
</evidence>
<dbReference type="PANTHER" id="PTHR12526:SF510">
    <property type="entry name" value="D-INOSITOL 3-PHOSPHATE GLYCOSYLTRANSFERASE"/>
    <property type="match status" value="1"/>
</dbReference>
<feature type="compositionally biased region" description="Low complexity" evidence="3">
    <location>
        <begin position="27"/>
        <end position="41"/>
    </location>
</feature>
<evidence type="ECO:0000256" key="3">
    <source>
        <dbReference type="SAM" id="MobiDB-lite"/>
    </source>
</evidence>
<gene>
    <name evidence="5" type="ORF">DK419_21560</name>
</gene>
<organism evidence="5 6">
    <name type="scientific">Methylobacterium terrae</name>
    <dbReference type="NCBI Taxonomy" id="2202827"/>
    <lineage>
        <taxon>Bacteria</taxon>
        <taxon>Pseudomonadati</taxon>
        <taxon>Pseudomonadota</taxon>
        <taxon>Alphaproteobacteria</taxon>
        <taxon>Hyphomicrobiales</taxon>
        <taxon>Methylobacteriaceae</taxon>
        <taxon>Methylobacterium</taxon>
    </lineage>
</organism>
<dbReference type="SUPFAM" id="SSF53756">
    <property type="entry name" value="UDP-Glycosyltransferase/glycogen phosphorylase"/>
    <property type="match status" value="1"/>
</dbReference>
<dbReference type="PANTHER" id="PTHR12526">
    <property type="entry name" value="GLYCOSYLTRANSFERASE"/>
    <property type="match status" value="1"/>
</dbReference>
<name>A0A2U8WTT0_9HYPH</name>
<dbReference type="KEGG" id="mtea:DK419_21560"/>
<evidence type="ECO:0000256" key="2">
    <source>
        <dbReference type="ARBA" id="ARBA00022679"/>
    </source>
</evidence>
<evidence type="ECO:0000259" key="4">
    <source>
        <dbReference type="Pfam" id="PF13439"/>
    </source>
</evidence>
<keyword evidence="6" id="KW-1185">Reference proteome</keyword>
<protein>
    <submittedName>
        <fullName evidence="5">Glycosyltransferase family 1 protein</fullName>
    </submittedName>
</protein>
<keyword evidence="1" id="KW-0328">Glycosyltransferase</keyword>